<protein>
    <submittedName>
        <fullName evidence="1">Uncharacterized protein</fullName>
    </submittedName>
</protein>
<dbReference type="EMBL" id="CADIKK010000002">
    <property type="protein sequence ID" value="CAB3778155.1"/>
    <property type="molecule type" value="Genomic_DNA"/>
</dbReference>
<organism evidence="1 2">
    <name type="scientific">Paraburkholderia ultramafica</name>
    <dbReference type="NCBI Taxonomy" id="1544867"/>
    <lineage>
        <taxon>Bacteria</taxon>
        <taxon>Pseudomonadati</taxon>
        <taxon>Pseudomonadota</taxon>
        <taxon>Betaproteobacteria</taxon>
        <taxon>Burkholderiales</taxon>
        <taxon>Burkholderiaceae</taxon>
        <taxon>Paraburkholderia</taxon>
    </lineage>
</organism>
<name>A0A6S7AWN7_9BURK</name>
<dbReference type="Proteomes" id="UP000494365">
    <property type="component" value="Unassembled WGS sequence"/>
</dbReference>
<proteinExistence type="predicted"/>
<reference evidence="1 2" key="1">
    <citation type="submission" date="2020-04" db="EMBL/GenBank/DDBJ databases">
        <authorList>
            <person name="De Canck E."/>
        </authorList>
    </citation>
    <scope>NUCLEOTIDE SEQUENCE [LARGE SCALE GENOMIC DNA]</scope>
    <source>
        <strain evidence="1 2">LMG 28614</strain>
    </source>
</reference>
<evidence type="ECO:0000313" key="1">
    <source>
        <dbReference type="EMBL" id="CAB3778155.1"/>
    </source>
</evidence>
<gene>
    <name evidence="1" type="ORF">LMG28614_00554</name>
</gene>
<sequence>MPVNFNSSPVTNTTPLRISFNDAHGNMVATLDSDEAKVLTITFTSIVLHNPPNPPVMRNQNPPAAITVHPGNVAFVEMGPGGAVVLNYAMPNQANNQIVF</sequence>
<keyword evidence="2" id="KW-1185">Reference proteome</keyword>
<accession>A0A6S7AWN7</accession>
<evidence type="ECO:0000313" key="2">
    <source>
        <dbReference type="Proteomes" id="UP000494365"/>
    </source>
</evidence>
<dbReference type="AlphaFoldDB" id="A0A6S7AWN7"/>
<dbReference type="RefSeq" id="WP_175148028.1">
    <property type="nucleotide sequence ID" value="NZ_CADIKK010000002.1"/>
</dbReference>